<evidence type="ECO:0000313" key="7">
    <source>
        <dbReference type="EMBL" id="CAG7641101.1"/>
    </source>
</evidence>
<evidence type="ECO:0000256" key="6">
    <source>
        <dbReference type="SAM" id="SignalP"/>
    </source>
</evidence>
<sequence>MTYNRGWQKWTAAACLMTISAGLLAGCADSGAGKTGGQAAGKDENGPFPITMALMQVGDIPAKGNEVEQAIQKYTNTKLDIQWIPQSAYDEKINVMVASNEMPKIVKLNYVPTTVGAVQSGLFWEIGPYLKDYKNLSAQDPQHFQNISVEGKIYGVPNFRDIGRAAIVFRKDWLDALGMKMPTTLDEWYSVLKAMTLNDPDKNGKNDTYGTVLYKKYNEGTQPVLTRIAVSLGGVNRWGADSAGKLTPEFMTKEYVDVMKLFRRLFEEKLINQDFPAFDPSEADAMMDAGRVGMKLNGVAQNGKSFQERLVKNVPGGVLDIAPFAGPQGARLAGEPGNFGFLAIPKSSVKTEAELKKVLSFLDKLMDEPISTLQLRGVEGKHYVKADGKTEYKDFNGFQREVKPYRDNMVNVEGYNVAALKDTPLGEKGTTMARDGGKLAVPNPALTLTSAIYTERGKELDQMIWDAQTKFIMGKLDDAGWQGEVDKWRKAGGDQLIKEYEAAYAKFGSKK</sequence>
<dbReference type="PANTHER" id="PTHR43649">
    <property type="entry name" value="ARABINOSE-BINDING PROTEIN-RELATED"/>
    <property type="match status" value="1"/>
</dbReference>
<dbReference type="PROSITE" id="PS51257">
    <property type="entry name" value="PROKAR_LIPOPROTEIN"/>
    <property type="match status" value="1"/>
</dbReference>
<keyword evidence="1" id="KW-1003">Cell membrane</keyword>
<evidence type="ECO:0000256" key="5">
    <source>
        <dbReference type="ARBA" id="ARBA00023288"/>
    </source>
</evidence>
<keyword evidence="4" id="KW-0564">Palmitate</keyword>
<evidence type="ECO:0000313" key="8">
    <source>
        <dbReference type="Proteomes" id="UP000693672"/>
    </source>
</evidence>
<keyword evidence="5 7" id="KW-0449">Lipoprotein</keyword>
<protein>
    <submittedName>
        <fullName evidence="7">Lipoprotein LipO</fullName>
    </submittedName>
</protein>
<reference evidence="7" key="1">
    <citation type="submission" date="2021-06" db="EMBL/GenBank/DDBJ databases">
        <authorList>
            <person name="Criscuolo A."/>
        </authorList>
    </citation>
    <scope>NUCLEOTIDE SEQUENCE</scope>
    <source>
        <strain evidence="7">CIP111600</strain>
    </source>
</reference>
<dbReference type="Proteomes" id="UP000693672">
    <property type="component" value="Unassembled WGS sequence"/>
</dbReference>
<evidence type="ECO:0000256" key="4">
    <source>
        <dbReference type="ARBA" id="ARBA00023139"/>
    </source>
</evidence>
<dbReference type="RefSeq" id="WP_218093929.1">
    <property type="nucleotide sequence ID" value="NZ_CAJVAS010000021.1"/>
</dbReference>
<accession>A0A916K7G2</accession>
<dbReference type="InterPro" id="IPR006059">
    <property type="entry name" value="SBP"/>
</dbReference>
<evidence type="ECO:0000256" key="3">
    <source>
        <dbReference type="ARBA" id="ARBA00023136"/>
    </source>
</evidence>
<feature type="chain" id="PRO_5038919798" evidence="6">
    <location>
        <begin position="26"/>
        <end position="511"/>
    </location>
</feature>
<keyword evidence="2 6" id="KW-0732">Signal</keyword>
<keyword evidence="8" id="KW-1185">Reference proteome</keyword>
<dbReference type="PANTHER" id="PTHR43649:SF33">
    <property type="entry name" value="POLYGALACTURONAN_RHAMNOGALACTURONAN-BINDING PROTEIN YTCQ"/>
    <property type="match status" value="1"/>
</dbReference>
<evidence type="ECO:0000256" key="2">
    <source>
        <dbReference type="ARBA" id="ARBA00022729"/>
    </source>
</evidence>
<dbReference type="Pfam" id="PF01547">
    <property type="entry name" value="SBP_bac_1"/>
    <property type="match status" value="1"/>
</dbReference>
<organism evidence="7 8">
    <name type="scientific">Paenibacillus solanacearum</name>
    <dbReference type="NCBI Taxonomy" id="2048548"/>
    <lineage>
        <taxon>Bacteria</taxon>
        <taxon>Bacillati</taxon>
        <taxon>Bacillota</taxon>
        <taxon>Bacilli</taxon>
        <taxon>Bacillales</taxon>
        <taxon>Paenibacillaceae</taxon>
        <taxon>Paenibacillus</taxon>
    </lineage>
</organism>
<dbReference type="InterPro" id="IPR050490">
    <property type="entry name" value="Bact_solute-bd_prot1"/>
</dbReference>
<comment type="caution">
    <text evidence="7">The sequence shown here is derived from an EMBL/GenBank/DDBJ whole genome shotgun (WGS) entry which is preliminary data.</text>
</comment>
<name>A0A916K7G2_9BACL</name>
<proteinExistence type="predicted"/>
<feature type="signal peptide" evidence="6">
    <location>
        <begin position="1"/>
        <end position="25"/>
    </location>
</feature>
<dbReference type="AlphaFoldDB" id="A0A916K7G2"/>
<dbReference type="EMBL" id="CAJVAS010000021">
    <property type="protein sequence ID" value="CAG7641101.1"/>
    <property type="molecule type" value="Genomic_DNA"/>
</dbReference>
<gene>
    <name evidence="7" type="primary">lipO_12</name>
    <name evidence="7" type="ORF">PAESOLCIP111_04206</name>
</gene>
<evidence type="ECO:0000256" key="1">
    <source>
        <dbReference type="ARBA" id="ARBA00022475"/>
    </source>
</evidence>
<keyword evidence="3" id="KW-0472">Membrane</keyword>